<dbReference type="InterPro" id="IPR000916">
    <property type="entry name" value="Bet_v_I/MLP"/>
</dbReference>
<evidence type="ECO:0000313" key="2">
    <source>
        <dbReference type="EMBL" id="KAG6714617.1"/>
    </source>
</evidence>
<dbReference type="Pfam" id="PF00407">
    <property type="entry name" value="Bet_v_1"/>
    <property type="match status" value="1"/>
</dbReference>
<dbReference type="GO" id="GO:0005634">
    <property type="term" value="C:nucleus"/>
    <property type="evidence" value="ECO:0007669"/>
    <property type="project" value="TreeGrafter"/>
</dbReference>
<sequence>MVVGQLYHEMEVKVVARETWELCGTLLLSKLAKESLSGLVEKSEVLEGDGGVGTKMKITLVPEFANVDNEKYVKEAEVIEAGYLDLGFTYYRVRFEIIEKGDDSSVIKTTVDYDVKEEVAANASYVNIEPMLKIAEATKKYLLDIKIAETKLLNLHIRYKNL</sequence>
<comment type="caution">
    <text evidence="2">The sequence shown here is derived from an EMBL/GenBank/DDBJ whole genome shotgun (WGS) entry which is preliminary data.</text>
</comment>
<dbReference type="GO" id="GO:0010427">
    <property type="term" value="F:abscisic acid binding"/>
    <property type="evidence" value="ECO:0007669"/>
    <property type="project" value="TreeGrafter"/>
</dbReference>
<gene>
    <name evidence="2" type="ORF">I3842_05G210300</name>
</gene>
<accession>A0A922F7B3</accession>
<dbReference type="GO" id="GO:0038023">
    <property type="term" value="F:signaling receptor activity"/>
    <property type="evidence" value="ECO:0007669"/>
    <property type="project" value="TreeGrafter"/>
</dbReference>
<organism evidence="2 3">
    <name type="scientific">Carya illinoinensis</name>
    <name type="common">Pecan</name>
    <dbReference type="NCBI Taxonomy" id="32201"/>
    <lineage>
        <taxon>Eukaryota</taxon>
        <taxon>Viridiplantae</taxon>
        <taxon>Streptophyta</taxon>
        <taxon>Embryophyta</taxon>
        <taxon>Tracheophyta</taxon>
        <taxon>Spermatophyta</taxon>
        <taxon>Magnoliopsida</taxon>
        <taxon>eudicotyledons</taxon>
        <taxon>Gunneridae</taxon>
        <taxon>Pentapetalae</taxon>
        <taxon>rosids</taxon>
        <taxon>fabids</taxon>
        <taxon>Fagales</taxon>
        <taxon>Juglandaceae</taxon>
        <taxon>Carya</taxon>
    </lineage>
</organism>
<dbReference type="EMBL" id="CM031829">
    <property type="protein sequence ID" value="KAG6714617.1"/>
    <property type="molecule type" value="Genomic_DNA"/>
</dbReference>
<proteinExistence type="predicted"/>
<dbReference type="GO" id="GO:0005737">
    <property type="term" value="C:cytoplasm"/>
    <property type="evidence" value="ECO:0007669"/>
    <property type="project" value="TreeGrafter"/>
</dbReference>
<feature type="domain" description="Bet v I/Major latex protein" evidence="1">
    <location>
        <begin position="1"/>
        <end position="143"/>
    </location>
</feature>
<dbReference type="GO" id="GO:0004864">
    <property type="term" value="F:protein phosphatase inhibitor activity"/>
    <property type="evidence" value="ECO:0007669"/>
    <property type="project" value="TreeGrafter"/>
</dbReference>
<dbReference type="AlphaFoldDB" id="A0A922F7B3"/>
<dbReference type="PANTHER" id="PTHR31213">
    <property type="entry name" value="OS08G0374000 PROTEIN-RELATED"/>
    <property type="match status" value="1"/>
</dbReference>
<dbReference type="GO" id="GO:0009738">
    <property type="term" value="P:abscisic acid-activated signaling pathway"/>
    <property type="evidence" value="ECO:0007669"/>
    <property type="project" value="TreeGrafter"/>
</dbReference>
<name>A0A922F7B3_CARIL</name>
<evidence type="ECO:0000313" key="3">
    <source>
        <dbReference type="Proteomes" id="UP000811246"/>
    </source>
</evidence>
<dbReference type="PANTHER" id="PTHR31213:SF19">
    <property type="entry name" value="BET V I_MAJOR LATEX PROTEIN DOMAIN-CONTAINING PROTEIN"/>
    <property type="match status" value="1"/>
</dbReference>
<protein>
    <recommendedName>
        <fullName evidence="1">Bet v I/Major latex protein domain-containing protein</fullName>
    </recommendedName>
</protein>
<dbReference type="InterPro" id="IPR050279">
    <property type="entry name" value="Plant_def-hormone_signal"/>
</dbReference>
<dbReference type="GO" id="GO:0006952">
    <property type="term" value="P:defense response"/>
    <property type="evidence" value="ECO:0007669"/>
    <property type="project" value="InterPro"/>
</dbReference>
<dbReference type="Proteomes" id="UP000811246">
    <property type="component" value="Chromosome 5"/>
</dbReference>
<reference evidence="2" key="1">
    <citation type="submission" date="2021-01" db="EMBL/GenBank/DDBJ databases">
        <authorList>
            <person name="Lovell J.T."/>
            <person name="Bentley N."/>
            <person name="Bhattarai G."/>
            <person name="Jenkins J.W."/>
            <person name="Sreedasyam A."/>
            <person name="Alarcon Y."/>
            <person name="Bock C."/>
            <person name="Boston L."/>
            <person name="Carlson J."/>
            <person name="Cervantes K."/>
            <person name="Clermont K."/>
            <person name="Krom N."/>
            <person name="Kubenka K."/>
            <person name="Mamidi S."/>
            <person name="Mattison C."/>
            <person name="Monteros M."/>
            <person name="Pisani C."/>
            <person name="Plott C."/>
            <person name="Rajasekar S."/>
            <person name="Rhein H.S."/>
            <person name="Rohla C."/>
            <person name="Song M."/>
            <person name="Hilaire R.S."/>
            <person name="Shu S."/>
            <person name="Wells L."/>
            <person name="Wang X."/>
            <person name="Webber J."/>
            <person name="Heerema R.J."/>
            <person name="Klein P."/>
            <person name="Conner P."/>
            <person name="Grauke L."/>
            <person name="Grimwood J."/>
            <person name="Schmutz J."/>
            <person name="Randall J.J."/>
        </authorList>
    </citation>
    <scope>NUCLEOTIDE SEQUENCE</scope>
    <source>
        <tissue evidence="2">Leaf</tissue>
    </source>
</reference>
<evidence type="ECO:0000259" key="1">
    <source>
        <dbReference type="Pfam" id="PF00407"/>
    </source>
</evidence>